<protein>
    <submittedName>
        <fullName evidence="8">C-type cytochrome</fullName>
    </submittedName>
</protein>
<dbReference type="SUPFAM" id="SSF46626">
    <property type="entry name" value="Cytochrome c"/>
    <property type="match status" value="2"/>
</dbReference>
<dbReference type="Pfam" id="PF00034">
    <property type="entry name" value="Cytochrom_C"/>
    <property type="match status" value="1"/>
</dbReference>
<dbReference type="PROSITE" id="PS51007">
    <property type="entry name" value="CYTC"/>
    <property type="match status" value="1"/>
</dbReference>
<dbReference type="Pfam" id="PF21342">
    <property type="entry name" value="SoxA-TsdA_cyt-c"/>
    <property type="match status" value="1"/>
</dbReference>
<evidence type="ECO:0000256" key="4">
    <source>
        <dbReference type="PROSITE-ProRule" id="PRU00433"/>
    </source>
</evidence>
<dbReference type="Proteomes" id="UP001199795">
    <property type="component" value="Unassembled WGS sequence"/>
</dbReference>
<keyword evidence="3 4" id="KW-0408">Iron</keyword>
<dbReference type="InterPro" id="IPR036909">
    <property type="entry name" value="Cyt_c-like_dom_sf"/>
</dbReference>
<dbReference type="RefSeq" id="WP_237239491.1">
    <property type="nucleotide sequence ID" value="NZ_JAKKDU010000007.1"/>
</dbReference>
<reference evidence="8" key="1">
    <citation type="submission" date="2022-01" db="EMBL/GenBank/DDBJ databases">
        <title>Draft genome sequence of Sabulilitoribacter arenilitoris KCTC 52401.</title>
        <authorList>
            <person name="Oh J.-S."/>
        </authorList>
    </citation>
    <scope>NUCLEOTIDE SEQUENCE</scope>
    <source>
        <strain evidence="8">HMF6543</strain>
    </source>
</reference>
<evidence type="ECO:0000256" key="6">
    <source>
        <dbReference type="SAM" id="Phobius"/>
    </source>
</evidence>
<feature type="compositionally biased region" description="Basic and acidic residues" evidence="5">
    <location>
        <begin position="295"/>
        <end position="305"/>
    </location>
</feature>
<dbReference type="GO" id="GO:0009055">
    <property type="term" value="F:electron transfer activity"/>
    <property type="evidence" value="ECO:0007669"/>
    <property type="project" value="InterPro"/>
</dbReference>
<dbReference type="AlphaFoldDB" id="A0AAE3ENJ9"/>
<keyword evidence="1 4" id="KW-0349">Heme</keyword>
<evidence type="ECO:0000256" key="3">
    <source>
        <dbReference type="ARBA" id="ARBA00023004"/>
    </source>
</evidence>
<feature type="region of interest" description="Disordered" evidence="5">
    <location>
        <begin position="288"/>
        <end position="315"/>
    </location>
</feature>
<feature type="domain" description="Cytochrome c" evidence="7">
    <location>
        <begin position="198"/>
        <end position="289"/>
    </location>
</feature>
<evidence type="ECO:0000313" key="8">
    <source>
        <dbReference type="EMBL" id="MCF7568143.1"/>
    </source>
</evidence>
<dbReference type="PANTHER" id="PTHR35008:SF9">
    <property type="entry name" value="CYTOCHROME C DOMAIN-CONTAINING PROTEIN"/>
    <property type="match status" value="1"/>
</dbReference>
<evidence type="ECO:0000256" key="2">
    <source>
        <dbReference type="ARBA" id="ARBA00022723"/>
    </source>
</evidence>
<keyword evidence="9" id="KW-1185">Reference proteome</keyword>
<evidence type="ECO:0000256" key="1">
    <source>
        <dbReference type="ARBA" id="ARBA00022617"/>
    </source>
</evidence>
<gene>
    <name evidence="8" type="ORF">L3X37_07175</name>
</gene>
<keyword evidence="6" id="KW-1133">Transmembrane helix</keyword>
<name>A0AAE3ENJ9_9FLAO</name>
<evidence type="ECO:0000313" key="9">
    <source>
        <dbReference type="Proteomes" id="UP001199795"/>
    </source>
</evidence>
<evidence type="ECO:0000259" key="7">
    <source>
        <dbReference type="PROSITE" id="PS51007"/>
    </source>
</evidence>
<comment type="caution">
    <text evidence="8">The sequence shown here is derived from an EMBL/GenBank/DDBJ whole genome shotgun (WGS) entry which is preliminary data.</text>
</comment>
<feature type="transmembrane region" description="Helical" evidence="6">
    <location>
        <begin position="16"/>
        <end position="38"/>
    </location>
</feature>
<keyword evidence="6" id="KW-0812">Transmembrane</keyword>
<dbReference type="PANTHER" id="PTHR35008">
    <property type="entry name" value="BLL4482 PROTEIN-RELATED"/>
    <property type="match status" value="1"/>
</dbReference>
<dbReference type="GO" id="GO:0046872">
    <property type="term" value="F:metal ion binding"/>
    <property type="evidence" value="ECO:0007669"/>
    <property type="project" value="UniProtKB-KW"/>
</dbReference>
<keyword evidence="2 4" id="KW-0479">Metal-binding</keyword>
<dbReference type="Gene3D" id="1.10.760.10">
    <property type="entry name" value="Cytochrome c-like domain"/>
    <property type="match status" value="2"/>
</dbReference>
<sequence>MNTEITSFYKRIRKVVFLYFGSILILAFITLLYCFDAIPLDLFKSKNNLPNIYYMNYDVSTLPDSKNNELLKYGFELFQKTPKYIGPDNGNPDMVYQNNRLSCKNCHLGLGTKPYSAPLIGIIQRFPQFRGRENKIGTIEERINGCMERSMNGRVLPLDSKEMKGMVAYLEWLSRYAPEDGNIKGKGFLNLEIPNRAVNLDNGKKVFTQHCVTCHGIDGQGSLYADGYSYEYPPLWGDDSFNNGAGMTRVITAAKFIKGNMPFELATYDAPVLTDEEAYDVAGFINMHNRPQKSNPEKDFPDIKKKPVSTPYPPYADNFPTEQHKLGPFEPIMAFYKQKYNITKTK</sequence>
<keyword evidence="6" id="KW-0472">Membrane</keyword>
<organism evidence="8 9">
    <name type="scientific">Wocania arenilitoris</name>
    <dbReference type="NCBI Taxonomy" id="2044858"/>
    <lineage>
        <taxon>Bacteria</taxon>
        <taxon>Pseudomonadati</taxon>
        <taxon>Bacteroidota</taxon>
        <taxon>Flavobacteriia</taxon>
        <taxon>Flavobacteriales</taxon>
        <taxon>Flavobacteriaceae</taxon>
        <taxon>Wocania</taxon>
    </lineage>
</organism>
<dbReference type="GO" id="GO:0020037">
    <property type="term" value="F:heme binding"/>
    <property type="evidence" value="ECO:0007669"/>
    <property type="project" value="InterPro"/>
</dbReference>
<dbReference type="InterPro" id="IPR051459">
    <property type="entry name" value="Cytochrome_c-type_DH"/>
</dbReference>
<dbReference type="EMBL" id="JAKKDU010000007">
    <property type="protein sequence ID" value="MCF7568143.1"/>
    <property type="molecule type" value="Genomic_DNA"/>
</dbReference>
<dbReference type="InterPro" id="IPR009056">
    <property type="entry name" value="Cyt_c-like_dom"/>
</dbReference>
<evidence type="ECO:0000256" key="5">
    <source>
        <dbReference type="SAM" id="MobiDB-lite"/>
    </source>
</evidence>
<accession>A0AAE3ENJ9</accession>
<proteinExistence type="predicted"/>